<evidence type="ECO:0000256" key="9">
    <source>
        <dbReference type="ARBA" id="ARBA00022842"/>
    </source>
</evidence>
<feature type="binding site" evidence="12">
    <location>
        <position position="251"/>
    </location>
    <ligand>
        <name>substrate</name>
    </ligand>
</feature>
<evidence type="ECO:0000256" key="13">
    <source>
        <dbReference type="SAM" id="MobiDB-lite"/>
    </source>
</evidence>
<dbReference type="SUPFAM" id="SSF53613">
    <property type="entry name" value="Ribokinase-like"/>
    <property type="match status" value="1"/>
</dbReference>
<keyword evidence="9 12" id="KW-0460">Magnesium</keyword>
<dbReference type="InterPro" id="IPR002139">
    <property type="entry name" value="Ribo/fructo_kinase"/>
</dbReference>
<comment type="activity regulation">
    <text evidence="12">Activated by a monovalent cation that binds near, but not in, the active site. The most likely occupant of the site in vivo is potassium. Ion binding induces a conformational change that may alter substrate affinity.</text>
</comment>
<keyword evidence="11 12" id="KW-0119">Carbohydrate metabolism</keyword>
<protein>
    <recommendedName>
        <fullName evidence="3 12">Ribokinase</fullName>
        <shortName evidence="12">RK</shortName>
        <ecNumber evidence="2 12">2.7.1.15</ecNumber>
    </recommendedName>
</protein>
<reference evidence="15 16" key="1">
    <citation type="submission" date="2014-02" db="EMBL/GenBank/DDBJ databases">
        <title>Genome sequence of Brachybacterium phenoliresistens strain W13A50.</title>
        <authorList>
            <person name="Wang X."/>
        </authorList>
    </citation>
    <scope>NUCLEOTIDE SEQUENCE [LARGE SCALE GENOMIC DNA]</scope>
    <source>
        <strain evidence="15 16">W13A50</strain>
    </source>
</reference>
<evidence type="ECO:0000259" key="14">
    <source>
        <dbReference type="Pfam" id="PF00294"/>
    </source>
</evidence>
<feature type="region of interest" description="Disordered" evidence="13">
    <location>
        <begin position="284"/>
        <end position="305"/>
    </location>
</feature>
<dbReference type="OrthoDB" id="9775849at2"/>
<dbReference type="InterPro" id="IPR029056">
    <property type="entry name" value="Ribokinase-like"/>
</dbReference>
<keyword evidence="7 12" id="KW-0418">Kinase</keyword>
<comment type="catalytic activity">
    <reaction evidence="12">
        <text>D-ribose + ATP = D-ribose 5-phosphate + ADP + H(+)</text>
        <dbReference type="Rhea" id="RHEA:13697"/>
        <dbReference type="ChEBI" id="CHEBI:15378"/>
        <dbReference type="ChEBI" id="CHEBI:30616"/>
        <dbReference type="ChEBI" id="CHEBI:47013"/>
        <dbReference type="ChEBI" id="CHEBI:78346"/>
        <dbReference type="ChEBI" id="CHEBI:456216"/>
        <dbReference type="EC" id="2.7.1.15"/>
    </reaction>
</comment>
<dbReference type="GO" id="GO:0005524">
    <property type="term" value="F:ATP binding"/>
    <property type="evidence" value="ECO:0007669"/>
    <property type="project" value="UniProtKB-UniRule"/>
</dbReference>
<feature type="binding site" evidence="12">
    <location>
        <begin position="218"/>
        <end position="223"/>
    </location>
    <ligand>
        <name>ATP</name>
        <dbReference type="ChEBI" id="CHEBI:30616"/>
    </ligand>
</feature>
<feature type="binding site" evidence="12">
    <location>
        <position position="188"/>
    </location>
    <ligand>
        <name>ATP</name>
        <dbReference type="ChEBI" id="CHEBI:30616"/>
    </ligand>
</feature>
<dbReference type="HOGENOM" id="CLU_027634_2_0_11"/>
<dbReference type="PROSITE" id="PS00584">
    <property type="entry name" value="PFKB_KINASES_2"/>
    <property type="match status" value="1"/>
</dbReference>
<dbReference type="InterPro" id="IPR011877">
    <property type="entry name" value="Ribokinase"/>
</dbReference>
<evidence type="ECO:0000256" key="1">
    <source>
        <dbReference type="ARBA" id="ARBA00005380"/>
    </source>
</evidence>
<evidence type="ECO:0000256" key="6">
    <source>
        <dbReference type="ARBA" id="ARBA00022741"/>
    </source>
</evidence>
<feature type="binding site" evidence="12">
    <location>
        <begin position="45"/>
        <end position="49"/>
    </location>
    <ligand>
        <name>substrate</name>
    </ligand>
</feature>
<evidence type="ECO:0000256" key="7">
    <source>
        <dbReference type="ARBA" id="ARBA00022777"/>
    </source>
</evidence>
<evidence type="ECO:0000256" key="4">
    <source>
        <dbReference type="ARBA" id="ARBA00022679"/>
    </source>
</evidence>
<dbReference type="RefSeq" id="WP_038374230.1">
    <property type="nucleotide sequence ID" value="NZ_KK070006.1"/>
</dbReference>
<comment type="pathway">
    <text evidence="12">Carbohydrate metabolism; D-ribose degradation; D-ribose 5-phosphate from beta-D-ribopyranose: step 2/2.</text>
</comment>
<keyword evidence="12" id="KW-0963">Cytoplasm</keyword>
<comment type="function">
    <text evidence="12">Catalyzes the phosphorylation of ribose at O-5 in a reaction requiring ATP and magnesium. The resulting D-ribose-5-phosphate can then be used either for sythesis of nucleotides, histidine, and tryptophan, or as a component of the pentose phosphate pathway.</text>
</comment>
<dbReference type="Proteomes" id="UP000023067">
    <property type="component" value="Unassembled WGS sequence"/>
</dbReference>
<comment type="subunit">
    <text evidence="12">Homodimer.</text>
</comment>
<evidence type="ECO:0000256" key="2">
    <source>
        <dbReference type="ARBA" id="ARBA00012035"/>
    </source>
</evidence>
<dbReference type="GO" id="GO:0005829">
    <property type="term" value="C:cytosol"/>
    <property type="evidence" value="ECO:0007669"/>
    <property type="project" value="TreeGrafter"/>
</dbReference>
<dbReference type="GO" id="GO:0046872">
    <property type="term" value="F:metal ion binding"/>
    <property type="evidence" value="ECO:0007669"/>
    <property type="project" value="UniProtKB-KW"/>
</dbReference>
<dbReference type="HAMAP" id="MF_01987">
    <property type="entry name" value="Ribokinase"/>
    <property type="match status" value="1"/>
</dbReference>
<feature type="binding site" evidence="12">
    <location>
        <begin position="17"/>
        <end position="19"/>
    </location>
    <ligand>
        <name>substrate</name>
    </ligand>
</feature>
<dbReference type="PANTHER" id="PTHR10584">
    <property type="entry name" value="SUGAR KINASE"/>
    <property type="match status" value="1"/>
</dbReference>
<name>Z9JN48_9MICO</name>
<keyword evidence="5 12" id="KW-0479">Metal-binding</keyword>
<dbReference type="STRING" id="396014.BF93_09260"/>
<feature type="binding site" evidence="12">
    <location>
        <position position="245"/>
    </location>
    <ligand>
        <name>K(+)</name>
        <dbReference type="ChEBI" id="CHEBI:29103"/>
    </ligand>
</feature>
<feature type="binding site" evidence="12">
    <location>
        <position position="281"/>
    </location>
    <ligand>
        <name>K(+)</name>
        <dbReference type="ChEBI" id="CHEBI:29103"/>
    </ligand>
</feature>
<dbReference type="GO" id="GO:0004747">
    <property type="term" value="F:ribokinase activity"/>
    <property type="evidence" value="ECO:0007669"/>
    <property type="project" value="UniProtKB-UniRule"/>
</dbReference>
<feature type="binding site" evidence="12">
    <location>
        <position position="286"/>
    </location>
    <ligand>
        <name>K(+)</name>
        <dbReference type="ChEBI" id="CHEBI:29103"/>
    </ligand>
</feature>
<dbReference type="AlphaFoldDB" id="Z9JN48"/>
<comment type="similarity">
    <text evidence="1">Belongs to the carbohydrate kinase pfkB family.</text>
</comment>
<comment type="similarity">
    <text evidence="12">Belongs to the carbohydrate kinase PfkB family. Ribokinase subfamily.</text>
</comment>
<gene>
    <name evidence="12" type="primary">rbsK</name>
    <name evidence="15" type="ORF">BF93_09260</name>
</gene>
<evidence type="ECO:0000256" key="11">
    <source>
        <dbReference type="ARBA" id="ARBA00023277"/>
    </source>
</evidence>
<dbReference type="EC" id="2.7.1.15" evidence="2 12"/>
<accession>Z9JN48</accession>
<feature type="binding site" evidence="12">
    <location>
        <position position="144"/>
    </location>
    <ligand>
        <name>substrate</name>
    </ligand>
</feature>
<feature type="binding site" evidence="12">
    <location>
        <position position="290"/>
    </location>
    <ligand>
        <name>K(+)</name>
        <dbReference type="ChEBI" id="CHEBI:29103"/>
    </ligand>
</feature>
<feature type="binding site" evidence="12">
    <location>
        <begin position="250"/>
        <end position="251"/>
    </location>
    <ligand>
        <name>ATP</name>
        <dbReference type="ChEBI" id="CHEBI:30616"/>
    </ligand>
</feature>
<dbReference type="PATRIC" id="fig|396014.3.peg.3348"/>
<evidence type="ECO:0000256" key="12">
    <source>
        <dbReference type="HAMAP-Rule" id="MF_01987"/>
    </source>
</evidence>
<keyword evidence="4 12" id="KW-0808">Transferase</keyword>
<keyword evidence="10 12" id="KW-0630">Potassium</keyword>
<proteinExistence type="inferred from homology"/>
<sequence>MTTTHAPGRVCVLGSANVDDVREVDRFPRPGETVFARSRTRVPGGKGLNQAIAAARAGAATALRARIGRDEEGRMLRAAAAGAGVDTAGMLEVPAATGSAAILRDGAGENSIVVAGGANAAFTELTADDLAAIAAADVLLLQGEVPVVALEQAAVHARDHGTRVILTPAPVQEFGADLLSAVDLLVPNEHEACALAGLEDPRAAARALTATRRRVLITLGGRGAALVDPTGTVQEIPSVPVRAVDTTGAGDAFCGALAARLAAGAELPEAARWAAAAAALSVTREGSATSPAREEVEQLLDRPPV</sequence>
<evidence type="ECO:0000256" key="10">
    <source>
        <dbReference type="ARBA" id="ARBA00022958"/>
    </source>
</evidence>
<evidence type="ECO:0000256" key="5">
    <source>
        <dbReference type="ARBA" id="ARBA00022723"/>
    </source>
</evidence>
<dbReference type="PRINTS" id="PR00990">
    <property type="entry name" value="RIBOKINASE"/>
</dbReference>
<keyword evidence="8 12" id="KW-0067">ATP-binding</keyword>
<evidence type="ECO:0000256" key="3">
    <source>
        <dbReference type="ARBA" id="ARBA00016943"/>
    </source>
</evidence>
<comment type="cofactor">
    <cofactor evidence="12">
        <name>Mg(2+)</name>
        <dbReference type="ChEBI" id="CHEBI:18420"/>
    </cofactor>
    <text evidence="12">Requires a divalent cation, most likely magnesium in vivo, as an electrophilic catalyst to aid phosphoryl group transfer. It is the chelate of the metal and the nucleotide that is the actual substrate.</text>
</comment>
<dbReference type="InterPro" id="IPR002173">
    <property type="entry name" value="Carboh/pur_kinase_PfkB_CS"/>
</dbReference>
<evidence type="ECO:0000313" key="15">
    <source>
        <dbReference type="EMBL" id="EWS79855.1"/>
    </source>
</evidence>
<keyword evidence="16" id="KW-1185">Reference proteome</keyword>
<feature type="binding site" evidence="12">
    <location>
        <position position="284"/>
    </location>
    <ligand>
        <name>K(+)</name>
        <dbReference type="ChEBI" id="CHEBI:29103"/>
    </ligand>
</feature>
<dbReference type="GO" id="GO:0019303">
    <property type="term" value="P:D-ribose catabolic process"/>
    <property type="evidence" value="ECO:0007669"/>
    <property type="project" value="UniProtKB-UniRule"/>
</dbReference>
<evidence type="ECO:0000256" key="8">
    <source>
        <dbReference type="ARBA" id="ARBA00022840"/>
    </source>
</evidence>
<keyword evidence="6 12" id="KW-0547">Nucleotide-binding</keyword>
<feature type="compositionally biased region" description="Basic and acidic residues" evidence="13">
    <location>
        <begin position="292"/>
        <end position="305"/>
    </location>
</feature>
<dbReference type="UniPathway" id="UPA00916">
    <property type="reaction ID" value="UER00889"/>
</dbReference>
<feature type="domain" description="Carbohydrate kinase PfkB" evidence="14">
    <location>
        <begin position="9"/>
        <end position="290"/>
    </location>
</feature>
<evidence type="ECO:0000313" key="16">
    <source>
        <dbReference type="Proteomes" id="UP000023067"/>
    </source>
</evidence>
<dbReference type="InterPro" id="IPR011611">
    <property type="entry name" value="PfkB_dom"/>
</dbReference>
<organism evidence="15 16">
    <name type="scientific">Brachybacterium phenoliresistens</name>
    <dbReference type="NCBI Taxonomy" id="396014"/>
    <lineage>
        <taxon>Bacteria</taxon>
        <taxon>Bacillati</taxon>
        <taxon>Actinomycetota</taxon>
        <taxon>Actinomycetes</taxon>
        <taxon>Micrococcales</taxon>
        <taxon>Dermabacteraceae</taxon>
        <taxon>Brachybacterium</taxon>
    </lineage>
</organism>
<comment type="caution">
    <text evidence="15">The sequence shown here is derived from an EMBL/GenBank/DDBJ whole genome shotgun (WGS) entry which is preliminary data.</text>
</comment>
<dbReference type="PANTHER" id="PTHR10584:SF166">
    <property type="entry name" value="RIBOKINASE"/>
    <property type="match status" value="1"/>
</dbReference>
<comment type="caution">
    <text evidence="12">Lacks conserved residue(s) required for the propagation of feature annotation.</text>
</comment>
<dbReference type="Gene3D" id="3.40.1190.20">
    <property type="match status" value="1"/>
</dbReference>
<feature type="active site" description="Proton acceptor" evidence="12">
    <location>
        <position position="251"/>
    </location>
</feature>
<dbReference type="EMBL" id="JDYK01000023">
    <property type="protein sequence ID" value="EWS79855.1"/>
    <property type="molecule type" value="Genomic_DNA"/>
</dbReference>
<feature type="binding site" evidence="12">
    <location>
        <position position="247"/>
    </location>
    <ligand>
        <name>K(+)</name>
        <dbReference type="ChEBI" id="CHEBI:29103"/>
    </ligand>
</feature>
<dbReference type="Pfam" id="PF00294">
    <property type="entry name" value="PfkB"/>
    <property type="match status" value="1"/>
</dbReference>
<dbReference type="eggNOG" id="COG0524">
    <property type="taxonomic scope" value="Bacteria"/>
</dbReference>
<comment type="subcellular location">
    <subcellularLocation>
        <location evidence="12">Cytoplasm</location>
    </subcellularLocation>
</comment>